<dbReference type="PROSITE" id="PS00216">
    <property type="entry name" value="SUGAR_TRANSPORT_1"/>
    <property type="match status" value="1"/>
</dbReference>
<feature type="transmembrane region" description="Helical" evidence="7">
    <location>
        <begin position="147"/>
        <end position="170"/>
    </location>
</feature>
<dbReference type="CDD" id="cd17316">
    <property type="entry name" value="MFS_SV2_like"/>
    <property type="match status" value="1"/>
</dbReference>
<evidence type="ECO:0000313" key="10">
    <source>
        <dbReference type="Proteomes" id="UP001500909"/>
    </source>
</evidence>
<feature type="domain" description="Major facilitator superfamily (MFS) profile" evidence="8">
    <location>
        <begin position="23"/>
        <end position="436"/>
    </location>
</feature>
<keyword evidence="3 7" id="KW-0812">Transmembrane</keyword>
<keyword evidence="5 7" id="KW-0472">Membrane</keyword>
<evidence type="ECO:0000256" key="3">
    <source>
        <dbReference type="ARBA" id="ARBA00022692"/>
    </source>
</evidence>
<feature type="transmembrane region" description="Helical" evidence="7">
    <location>
        <begin position="114"/>
        <end position="135"/>
    </location>
</feature>
<dbReference type="PROSITE" id="PS00217">
    <property type="entry name" value="SUGAR_TRANSPORT_2"/>
    <property type="match status" value="1"/>
</dbReference>
<dbReference type="RefSeq" id="WP_346092962.1">
    <property type="nucleotide sequence ID" value="NZ_BAAABY010000007.1"/>
</dbReference>
<keyword evidence="4 7" id="KW-1133">Transmembrane helix</keyword>
<organism evidence="9 10">
    <name type="scientific">Streptomyces olivaceiscleroticus</name>
    <dbReference type="NCBI Taxonomy" id="68245"/>
    <lineage>
        <taxon>Bacteria</taxon>
        <taxon>Bacillati</taxon>
        <taxon>Actinomycetota</taxon>
        <taxon>Actinomycetes</taxon>
        <taxon>Kitasatosporales</taxon>
        <taxon>Streptomycetaceae</taxon>
        <taxon>Streptomyces</taxon>
    </lineage>
</organism>
<feature type="transmembrane region" description="Helical" evidence="7">
    <location>
        <begin position="176"/>
        <end position="197"/>
    </location>
</feature>
<feature type="transmembrane region" description="Helical" evidence="7">
    <location>
        <begin position="411"/>
        <end position="433"/>
    </location>
</feature>
<dbReference type="Gene3D" id="1.20.1250.20">
    <property type="entry name" value="MFS general substrate transporter like domains"/>
    <property type="match status" value="1"/>
</dbReference>
<dbReference type="InterPro" id="IPR005829">
    <property type="entry name" value="Sugar_transporter_CS"/>
</dbReference>
<evidence type="ECO:0000256" key="6">
    <source>
        <dbReference type="SAM" id="MobiDB-lite"/>
    </source>
</evidence>
<dbReference type="EMBL" id="BAAABY010000007">
    <property type="protein sequence ID" value="GAA0446179.1"/>
    <property type="molecule type" value="Genomic_DNA"/>
</dbReference>
<evidence type="ECO:0000313" key="9">
    <source>
        <dbReference type="EMBL" id="GAA0446179.1"/>
    </source>
</evidence>
<evidence type="ECO:0000256" key="7">
    <source>
        <dbReference type="SAM" id="Phobius"/>
    </source>
</evidence>
<evidence type="ECO:0000259" key="8">
    <source>
        <dbReference type="PROSITE" id="PS50850"/>
    </source>
</evidence>
<evidence type="ECO:0000256" key="2">
    <source>
        <dbReference type="ARBA" id="ARBA00022448"/>
    </source>
</evidence>
<feature type="transmembrane region" description="Helical" evidence="7">
    <location>
        <begin position="258"/>
        <end position="277"/>
    </location>
</feature>
<evidence type="ECO:0000256" key="1">
    <source>
        <dbReference type="ARBA" id="ARBA00004651"/>
    </source>
</evidence>
<feature type="transmembrane region" description="Helical" evidence="7">
    <location>
        <begin position="345"/>
        <end position="365"/>
    </location>
</feature>
<keyword evidence="2" id="KW-0813">Transport</keyword>
<evidence type="ECO:0000256" key="4">
    <source>
        <dbReference type="ARBA" id="ARBA00022989"/>
    </source>
</evidence>
<comment type="caution">
    <text evidence="9">The sequence shown here is derived from an EMBL/GenBank/DDBJ whole genome shotgun (WGS) entry which is preliminary data.</text>
</comment>
<dbReference type="Proteomes" id="UP001500909">
    <property type="component" value="Unassembled WGS sequence"/>
</dbReference>
<dbReference type="InterPro" id="IPR036259">
    <property type="entry name" value="MFS_trans_sf"/>
</dbReference>
<keyword evidence="10" id="KW-1185">Reference proteome</keyword>
<feature type="transmembrane region" description="Helical" evidence="7">
    <location>
        <begin position="88"/>
        <end position="108"/>
    </location>
</feature>
<evidence type="ECO:0000256" key="5">
    <source>
        <dbReference type="ARBA" id="ARBA00023136"/>
    </source>
</evidence>
<dbReference type="PANTHER" id="PTHR23511:SF34">
    <property type="entry name" value="SYNAPTIC VESICLE GLYCOPROTEIN 2"/>
    <property type="match status" value="1"/>
</dbReference>
<feature type="transmembrane region" description="Helical" evidence="7">
    <location>
        <begin position="23"/>
        <end position="48"/>
    </location>
</feature>
<feature type="transmembrane region" description="Helical" evidence="7">
    <location>
        <begin position="289"/>
        <end position="310"/>
    </location>
</feature>
<sequence>MTPPSPALAALGGAPIGRVHRTVLLVVSAMFLFDLADLNTFAFAAPAIRATHHFTVQDVALVTALSFAGMAVGAVLGGRAADLLGRRLGMSAAVAVFSAASLLNALVSTPGPMAAARALTGFGLGAMTAIAISYLSEVTPTTHRGRFQAVALGVGLVGIPLTAFTARFITVSHPASWRWLFVAGALGFLLLPLVLRLPESPRWLLSRGRVAEAEETVRRFVPDFRGDGQEQPASALPAARPKARFRDLFAPGQRRNSLVMMVVWAFALTGFYGFQSWVPTLLADRGQDFATSMTMSAITTIGAVPGAFLATPFIDRFSRKHLSVALGLIVAAVGIGYGLSTDTVAVMVFGVLVAALSQSYIAVLYSYTPEHFPTALRTAGSGLGNGAGRAANIVAPLVIAAVYTAPRFGYVGVFVLVAGAWLIATLTVAFFGIDTRDRPLEDLHGRAAHDGRVPEDAPRPAATH</sequence>
<dbReference type="InterPro" id="IPR020846">
    <property type="entry name" value="MFS_dom"/>
</dbReference>
<dbReference type="Pfam" id="PF00083">
    <property type="entry name" value="Sugar_tr"/>
    <property type="match status" value="1"/>
</dbReference>
<feature type="transmembrane region" description="Helical" evidence="7">
    <location>
        <begin position="322"/>
        <end position="339"/>
    </location>
</feature>
<accession>A0ABN0ZFZ6</accession>
<proteinExistence type="predicted"/>
<dbReference type="SUPFAM" id="SSF103473">
    <property type="entry name" value="MFS general substrate transporter"/>
    <property type="match status" value="1"/>
</dbReference>
<protein>
    <submittedName>
        <fullName evidence="9">MFS transporter</fullName>
    </submittedName>
</protein>
<gene>
    <name evidence="9" type="ORF">GCM10010361_07570</name>
</gene>
<dbReference type="PANTHER" id="PTHR23511">
    <property type="entry name" value="SYNAPTIC VESICLE GLYCOPROTEIN 2"/>
    <property type="match status" value="1"/>
</dbReference>
<feature type="compositionally biased region" description="Basic and acidic residues" evidence="6">
    <location>
        <begin position="444"/>
        <end position="458"/>
    </location>
</feature>
<feature type="region of interest" description="Disordered" evidence="6">
    <location>
        <begin position="444"/>
        <end position="464"/>
    </location>
</feature>
<comment type="subcellular location">
    <subcellularLocation>
        <location evidence="1">Cell membrane</location>
        <topology evidence="1">Multi-pass membrane protein</topology>
    </subcellularLocation>
</comment>
<feature type="transmembrane region" description="Helical" evidence="7">
    <location>
        <begin position="54"/>
        <end position="76"/>
    </location>
</feature>
<reference evidence="9 10" key="1">
    <citation type="journal article" date="2019" name="Int. J. Syst. Evol. Microbiol.">
        <title>The Global Catalogue of Microorganisms (GCM) 10K type strain sequencing project: providing services to taxonomists for standard genome sequencing and annotation.</title>
        <authorList>
            <consortium name="The Broad Institute Genomics Platform"/>
            <consortium name="The Broad Institute Genome Sequencing Center for Infectious Disease"/>
            <person name="Wu L."/>
            <person name="Ma J."/>
        </authorList>
    </citation>
    <scope>NUCLEOTIDE SEQUENCE [LARGE SCALE GENOMIC DNA]</scope>
    <source>
        <strain evidence="9 10">JCM 4805</strain>
    </source>
</reference>
<dbReference type="InterPro" id="IPR005828">
    <property type="entry name" value="MFS_sugar_transport-like"/>
</dbReference>
<name>A0ABN0ZFZ6_9ACTN</name>
<dbReference type="PROSITE" id="PS50850">
    <property type="entry name" value="MFS"/>
    <property type="match status" value="1"/>
</dbReference>